<comment type="similarity">
    <text evidence="1">Belongs to the metallo-dependent hydrolases superfamily.</text>
</comment>
<dbReference type="SUPFAM" id="SSF51556">
    <property type="entry name" value="Metallo-dependent hydrolases"/>
    <property type="match status" value="1"/>
</dbReference>
<dbReference type="InterPro" id="IPR052350">
    <property type="entry name" value="Metallo-dep_Lactonases"/>
</dbReference>
<dbReference type="Pfam" id="PF04909">
    <property type="entry name" value="Amidohydro_2"/>
    <property type="match status" value="1"/>
</dbReference>
<sequence length="285" mass="31608">MMRIDSHHHVWDLAVREQDWMVGDALKPISRTFTMADMDPLLEASSIDYTVIVQTVAVMEETPEFLTIAGSHPKVAAVVGWLDMEADDITGALESHLSHPEARRLVSIRDLAQYQEDPRWLMRPNIVRNVQRLGERGLSFDLLTLAPQLAAAVDLVAACPDTQFVLDHISKPAIAKGEIDTWTSDMKALGALPNVVVKVSGMVTEAQWDNWTPETFRPYVDVVTENFGPERMMFGSDWPVCLLGGSYKEVVGIVETLTGDWSVAEKEALWSTTAISAYRLGGLLS</sequence>
<evidence type="ECO:0000259" key="2">
    <source>
        <dbReference type="Pfam" id="PF04909"/>
    </source>
</evidence>
<reference evidence="4" key="1">
    <citation type="submission" date="2020-05" db="EMBL/GenBank/DDBJ databases">
        <authorList>
            <person name="Chiriac C."/>
            <person name="Salcher M."/>
            <person name="Ghai R."/>
            <person name="Kavagutti S V."/>
        </authorList>
    </citation>
    <scope>NUCLEOTIDE SEQUENCE</scope>
</reference>
<dbReference type="InterPro" id="IPR032466">
    <property type="entry name" value="Metal_Hydrolase"/>
</dbReference>
<accession>A0A6J6JWQ2</accession>
<feature type="domain" description="Amidohydrolase-related" evidence="2">
    <location>
        <begin position="4"/>
        <end position="280"/>
    </location>
</feature>
<dbReference type="EMBL" id="CAEZTM010000076">
    <property type="protein sequence ID" value="CAB4579362.1"/>
    <property type="molecule type" value="Genomic_DNA"/>
</dbReference>
<dbReference type="Gene3D" id="3.20.20.140">
    <property type="entry name" value="Metal-dependent hydrolases"/>
    <property type="match status" value="1"/>
</dbReference>
<dbReference type="GO" id="GO:0016787">
    <property type="term" value="F:hydrolase activity"/>
    <property type="evidence" value="ECO:0007669"/>
    <property type="project" value="InterPro"/>
</dbReference>
<gene>
    <name evidence="3" type="ORF">UFOPK1684_01281</name>
    <name evidence="4" type="ORF">UFOPK2158_00516</name>
</gene>
<organism evidence="4">
    <name type="scientific">freshwater metagenome</name>
    <dbReference type="NCBI Taxonomy" id="449393"/>
    <lineage>
        <taxon>unclassified sequences</taxon>
        <taxon>metagenomes</taxon>
        <taxon>ecological metagenomes</taxon>
    </lineage>
</organism>
<dbReference type="InterPro" id="IPR006680">
    <property type="entry name" value="Amidohydro-rel"/>
</dbReference>
<evidence type="ECO:0000313" key="4">
    <source>
        <dbReference type="EMBL" id="CAB4640139.1"/>
    </source>
</evidence>
<dbReference type="AlphaFoldDB" id="A0A6J6JWQ2"/>
<dbReference type="PANTHER" id="PTHR43569:SF2">
    <property type="entry name" value="AMIDOHYDROLASE-RELATED DOMAIN-CONTAINING PROTEIN"/>
    <property type="match status" value="1"/>
</dbReference>
<evidence type="ECO:0000313" key="3">
    <source>
        <dbReference type="EMBL" id="CAB4579362.1"/>
    </source>
</evidence>
<protein>
    <submittedName>
        <fullName evidence="4">Unannotated protein</fullName>
    </submittedName>
</protein>
<proteinExistence type="inferred from homology"/>
<name>A0A6J6JWQ2_9ZZZZ</name>
<dbReference type="EMBL" id="CAEZVY010000041">
    <property type="protein sequence ID" value="CAB4640139.1"/>
    <property type="molecule type" value="Genomic_DNA"/>
</dbReference>
<dbReference type="PANTHER" id="PTHR43569">
    <property type="entry name" value="AMIDOHYDROLASE"/>
    <property type="match status" value="1"/>
</dbReference>
<evidence type="ECO:0000256" key="1">
    <source>
        <dbReference type="ARBA" id="ARBA00038310"/>
    </source>
</evidence>